<dbReference type="OrthoDB" id="10669301at2759"/>
<dbReference type="HOGENOM" id="CLU_040073_4_0_1"/>
<sequence length="319" mass="34198">MPPLLPGKAGLKFIPADQATLGTVEGSNPSPGSSKGSIPRPFQRLHLLICLGNTKAAGYPLQAGPKFGTWPLPIKEGQGLGLQIEVEDTFCLPKCKICIKVYHPLVGPPPRSIPQASALDLIATLVNSLLDPRPGPSSDLTDQIIKALEVHVASFEKQVERIPDLELQLSSMARVIEALREQVQGQLATHSFPTSSQRSLPLPLSVSHQMQRLQLEMANSHPKSAFLALEAEGQPSSHLGLQLVGTSTDGGKLAPSPLHLHMHQQPHLGVEMEDDASGEGSGEDARPPLPIPPPFTDLVLPIESFSGESDMELEDVDME</sequence>
<dbReference type="Proteomes" id="UP000054538">
    <property type="component" value="Unassembled WGS sequence"/>
</dbReference>
<proteinExistence type="predicted"/>
<dbReference type="InParanoid" id="A0A0D0CTX3"/>
<protein>
    <submittedName>
        <fullName evidence="2">Uncharacterized protein</fullName>
    </submittedName>
</protein>
<accession>A0A0D0CTX3</accession>
<keyword evidence="3" id="KW-1185">Reference proteome</keyword>
<dbReference type="AlphaFoldDB" id="A0A0D0CTX3"/>
<reference evidence="3" key="2">
    <citation type="submission" date="2015-01" db="EMBL/GenBank/DDBJ databases">
        <title>Evolutionary Origins and Diversification of the Mycorrhizal Mutualists.</title>
        <authorList>
            <consortium name="DOE Joint Genome Institute"/>
            <consortium name="Mycorrhizal Genomics Consortium"/>
            <person name="Kohler A."/>
            <person name="Kuo A."/>
            <person name="Nagy L.G."/>
            <person name="Floudas D."/>
            <person name="Copeland A."/>
            <person name="Barry K.W."/>
            <person name="Cichocki N."/>
            <person name="Veneault-Fourrey C."/>
            <person name="LaButti K."/>
            <person name="Lindquist E.A."/>
            <person name="Lipzen A."/>
            <person name="Lundell T."/>
            <person name="Morin E."/>
            <person name="Murat C."/>
            <person name="Riley R."/>
            <person name="Ohm R."/>
            <person name="Sun H."/>
            <person name="Tunlid A."/>
            <person name="Henrissat B."/>
            <person name="Grigoriev I.V."/>
            <person name="Hibbett D.S."/>
            <person name="Martin F."/>
        </authorList>
    </citation>
    <scope>NUCLEOTIDE SEQUENCE [LARGE SCALE GENOMIC DNA]</scope>
    <source>
        <strain evidence="3">Ve08.2h10</strain>
    </source>
</reference>
<feature type="region of interest" description="Disordered" evidence="1">
    <location>
        <begin position="270"/>
        <end position="319"/>
    </location>
</feature>
<reference evidence="2 3" key="1">
    <citation type="submission" date="2014-04" db="EMBL/GenBank/DDBJ databases">
        <authorList>
            <consortium name="DOE Joint Genome Institute"/>
            <person name="Kuo A."/>
            <person name="Kohler A."/>
            <person name="Jargeat P."/>
            <person name="Nagy L.G."/>
            <person name="Floudas D."/>
            <person name="Copeland A."/>
            <person name="Barry K.W."/>
            <person name="Cichocki N."/>
            <person name="Veneault-Fourrey C."/>
            <person name="LaButti K."/>
            <person name="Lindquist E.A."/>
            <person name="Lipzen A."/>
            <person name="Lundell T."/>
            <person name="Morin E."/>
            <person name="Murat C."/>
            <person name="Sun H."/>
            <person name="Tunlid A."/>
            <person name="Henrissat B."/>
            <person name="Grigoriev I.V."/>
            <person name="Hibbett D.S."/>
            <person name="Martin F."/>
            <person name="Nordberg H.P."/>
            <person name="Cantor M.N."/>
            <person name="Hua S.X."/>
        </authorList>
    </citation>
    <scope>NUCLEOTIDE SEQUENCE [LARGE SCALE GENOMIC DNA]</scope>
    <source>
        <strain evidence="2 3">Ve08.2h10</strain>
    </source>
</reference>
<evidence type="ECO:0000256" key="1">
    <source>
        <dbReference type="SAM" id="MobiDB-lite"/>
    </source>
</evidence>
<evidence type="ECO:0000313" key="2">
    <source>
        <dbReference type="EMBL" id="KIK74481.1"/>
    </source>
</evidence>
<dbReference type="EMBL" id="KN828818">
    <property type="protein sequence ID" value="KIK74481.1"/>
    <property type="molecule type" value="Genomic_DNA"/>
</dbReference>
<organism evidence="2 3">
    <name type="scientific">Paxillus rubicundulus Ve08.2h10</name>
    <dbReference type="NCBI Taxonomy" id="930991"/>
    <lineage>
        <taxon>Eukaryota</taxon>
        <taxon>Fungi</taxon>
        <taxon>Dikarya</taxon>
        <taxon>Basidiomycota</taxon>
        <taxon>Agaricomycotina</taxon>
        <taxon>Agaricomycetes</taxon>
        <taxon>Agaricomycetidae</taxon>
        <taxon>Boletales</taxon>
        <taxon>Paxilineae</taxon>
        <taxon>Paxillaceae</taxon>
        <taxon>Paxillus</taxon>
    </lineage>
</organism>
<feature type="compositionally biased region" description="Acidic residues" evidence="1">
    <location>
        <begin position="309"/>
        <end position="319"/>
    </location>
</feature>
<evidence type="ECO:0000313" key="3">
    <source>
        <dbReference type="Proteomes" id="UP000054538"/>
    </source>
</evidence>
<name>A0A0D0CTX3_9AGAM</name>
<gene>
    <name evidence="2" type="ORF">PAXRUDRAFT_19824</name>
</gene>